<feature type="transmembrane region" description="Helical" evidence="10">
    <location>
        <begin position="247"/>
        <end position="270"/>
    </location>
</feature>
<accession>A0A3L9LUH6</accession>
<dbReference type="RefSeq" id="XP_024936661.1">
    <property type="nucleotide sequence ID" value="XM_025080893.1"/>
</dbReference>
<proteinExistence type="inferred from homology"/>
<evidence type="ECO:0000256" key="8">
    <source>
        <dbReference type="ARBA" id="ARBA00023170"/>
    </source>
</evidence>
<dbReference type="InterPro" id="IPR004117">
    <property type="entry name" value="7tm6_olfct_rcpt"/>
</dbReference>
<feature type="transmembrane region" description="Helical" evidence="10">
    <location>
        <begin position="158"/>
        <end position="189"/>
    </location>
</feature>
<dbReference type="GO" id="GO:0005549">
    <property type="term" value="F:odorant binding"/>
    <property type="evidence" value="ECO:0007669"/>
    <property type="project" value="InterPro"/>
</dbReference>
<comment type="subcellular location">
    <subcellularLocation>
        <location evidence="1 10">Cell membrane</location>
        <topology evidence="1 10">Multi-pass membrane protein</topology>
    </subcellularLocation>
</comment>
<name>A0A3L9LUH6_CEPCN</name>
<feature type="transmembrane region" description="Helical" evidence="10">
    <location>
        <begin position="60"/>
        <end position="83"/>
    </location>
</feature>
<keyword evidence="11" id="KW-1185">Reference proteome</keyword>
<feature type="transmembrane region" description="Helical" evidence="10">
    <location>
        <begin position="30"/>
        <end position="54"/>
    </location>
</feature>
<keyword evidence="3 10" id="KW-0716">Sensory transduction</keyword>
<evidence type="ECO:0000313" key="11">
    <source>
        <dbReference type="Proteomes" id="UP000694920"/>
    </source>
</evidence>
<dbReference type="GO" id="GO:0004984">
    <property type="term" value="F:olfactory receptor activity"/>
    <property type="evidence" value="ECO:0007669"/>
    <property type="project" value="InterPro"/>
</dbReference>
<feature type="transmembrane region" description="Helical" evidence="10">
    <location>
        <begin position="104"/>
        <end position="125"/>
    </location>
</feature>
<keyword evidence="9 10" id="KW-0807">Transducer</keyword>
<evidence type="ECO:0000256" key="4">
    <source>
        <dbReference type="ARBA" id="ARBA00022692"/>
    </source>
</evidence>
<keyword evidence="4 10" id="KW-0812">Transmembrane</keyword>
<dbReference type="KEGG" id="ccin:107263791"/>
<evidence type="ECO:0000256" key="5">
    <source>
        <dbReference type="ARBA" id="ARBA00022725"/>
    </source>
</evidence>
<protein>
    <recommendedName>
        <fullName evidence="10">Odorant receptor</fullName>
    </recommendedName>
</protein>
<evidence type="ECO:0000256" key="7">
    <source>
        <dbReference type="ARBA" id="ARBA00023136"/>
    </source>
</evidence>
<reference evidence="12" key="1">
    <citation type="submission" date="2025-08" db="UniProtKB">
        <authorList>
            <consortium name="RefSeq"/>
        </authorList>
    </citation>
    <scope>IDENTIFICATION</scope>
</reference>
<evidence type="ECO:0000256" key="6">
    <source>
        <dbReference type="ARBA" id="ARBA00022989"/>
    </source>
</evidence>
<keyword evidence="7 10" id="KW-0472">Membrane</keyword>
<keyword evidence="6 10" id="KW-1133">Transmembrane helix</keyword>
<keyword evidence="5 10" id="KW-0552">Olfaction</keyword>
<comment type="caution">
    <text evidence="10">Lacks conserved residue(s) required for the propagation of feature annotation.</text>
</comment>
<dbReference type="Proteomes" id="UP000694920">
    <property type="component" value="Unplaced"/>
</dbReference>
<evidence type="ECO:0000256" key="9">
    <source>
        <dbReference type="ARBA" id="ARBA00023224"/>
    </source>
</evidence>
<organism evidence="11 12">
    <name type="scientific">Cephus cinctus</name>
    <name type="common">Wheat stem sawfly</name>
    <dbReference type="NCBI Taxonomy" id="211228"/>
    <lineage>
        <taxon>Eukaryota</taxon>
        <taxon>Metazoa</taxon>
        <taxon>Ecdysozoa</taxon>
        <taxon>Arthropoda</taxon>
        <taxon>Hexapoda</taxon>
        <taxon>Insecta</taxon>
        <taxon>Pterygota</taxon>
        <taxon>Neoptera</taxon>
        <taxon>Endopterygota</taxon>
        <taxon>Hymenoptera</taxon>
        <taxon>Cephoidea</taxon>
        <taxon>Cephidae</taxon>
        <taxon>Cephus</taxon>
    </lineage>
</organism>
<gene>
    <name evidence="12" type="primary">LOC107263791</name>
</gene>
<sequence>MAIFDINILLLKCLGLVRLEKKGALRTWHLIYFSILYIFLVICLVDSLILWFQSKSLTDIVGIFPVTYIVLISWIKTTLFVSANDKICKDIEFARTTFKNDKKIADFFKNFVTVCSIVYVIPAIWSLCNPKLKMHGRLLPYHTTMPANYSDDRQYHLVYGYLICGAFYVVYTDLEIDILIISLGIYCCYQFRAIRQDLTYTLNDYRCKNRWDDRKNTYDLKSFKIRFHEHIRFHQELLRFVTRIDEYFKMIMLTEVVCCLLLCAATVFHAQKFSNNAYLIHAIAVMAKLFVASFVCEMLSHQSEQVGNSIYLANWVEYSSDIRKDVAIIISRGQKPVTFTYQFDQMGFKIFLLILKASTSYYMLLRQTLGEELVSVS</sequence>
<evidence type="ECO:0000256" key="3">
    <source>
        <dbReference type="ARBA" id="ARBA00022606"/>
    </source>
</evidence>
<dbReference type="Pfam" id="PF02949">
    <property type="entry name" value="7tm_6"/>
    <property type="match status" value="1"/>
</dbReference>
<comment type="similarity">
    <text evidence="10">Belongs to the insect chemoreceptor superfamily. Heteromeric odorant receptor channel (TC 1.A.69) family.</text>
</comment>
<evidence type="ECO:0000256" key="1">
    <source>
        <dbReference type="ARBA" id="ARBA00004651"/>
    </source>
</evidence>
<dbReference type="OrthoDB" id="6604226at2759"/>
<dbReference type="PANTHER" id="PTHR21137:SF35">
    <property type="entry name" value="ODORANT RECEPTOR 19A-RELATED"/>
    <property type="match status" value="1"/>
</dbReference>
<keyword evidence="2" id="KW-1003">Cell membrane</keyword>
<evidence type="ECO:0000256" key="10">
    <source>
        <dbReference type="RuleBase" id="RU351113"/>
    </source>
</evidence>
<dbReference type="GO" id="GO:0005886">
    <property type="term" value="C:plasma membrane"/>
    <property type="evidence" value="ECO:0007669"/>
    <property type="project" value="UniProtKB-SubCell"/>
</dbReference>
<dbReference type="GeneID" id="107263791"/>
<dbReference type="PANTHER" id="PTHR21137">
    <property type="entry name" value="ODORANT RECEPTOR"/>
    <property type="match status" value="1"/>
</dbReference>
<feature type="transmembrane region" description="Helical" evidence="10">
    <location>
        <begin position="276"/>
        <end position="296"/>
    </location>
</feature>
<evidence type="ECO:0000256" key="2">
    <source>
        <dbReference type="ARBA" id="ARBA00022475"/>
    </source>
</evidence>
<keyword evidence="8 10" id="KW-0675">Receptor</keyword>
<evidence type="ECO:0000313" key="12">
    <source>
        <dbReference type="RefSeq" id="XP_024936661.1"/>
    </source>
</evidence>
<dbReference type="GO" id="GO:0007165">
    <property type="term" value="P:signal transduction"/>
    <property type="evidence" value="ECO:0007669"/>
    <property type="project" value="UniProtKB-KW"/>
</dbReference>
<dbReference type="AlphaFoldDB" id="A0A3L9LUH6"/>